<dbReference type="InterPro" id="IPR016169">
    <property type="entry name" value="FAD-bd_PCMH_sub2"/>
</dbReference>
<dbReference type="Gene3D" id="3.30.465.10">
    <property type="match status" value="1"/>
</dbReference>
<dbReference type="InterPro" id="IPR050061">
    <property type="entry name" value="MurCDEF_pg_biosynth"/>
</dbReference>
<dbReference type="InterPro" id="IPR013221">
    <property type="entry name" value="Mur_ligase_cen"/>
</dbReference>
<evidence type="ECO:0000256" key="8">
    <source>
        <dbReference type="ARBA" id="ARBA00022630"/>
    </source>
</evidence>
<dbReference type="UniPathway" id="UPA00219"/>
<dbReference type="InterPro" id="IPR011601">
    <property type="entry name" value="MurB_C"/>
</dbReference>
<keyword evidence="11" id="KW-0067">ATP-binding</keyword>
<dbReference type="InterPro" id="IPR016167">
    <property type="entry name" value="FAD-bd_PCMH_sub1"/>
</dbReference>
<dbReference type="InterPro" id="IPR036615">
    <property type="entry name" value="Mur_ligase_C_dom_sf"/>
</dbReference>
<dbReference type="GO" id="GO:0008360">
    <property type="term" value="P:regulation of cell shape"/>
    <property type="evidence" value="ECO:0007669"/>
    <property type="project" value="UniProtKB-KW"/>
</dbReference>
<dbReference type="GO" id="GO:0071949">
    <property type="term" value="F:FAD binding"/>
    <property type="evidence" value="ECO:0007669"/>
    <property type="project" value="InterPro"/>
</dbReference>
<evidence type="ECO:0000256" key="4">
    <source>
        <dbReference type="ARBA" id="ARBA00004752"/>
    </source>
</evidence>
<comment type="similarity">
    <text evidence="19">Belongs to the MurB family.</text>
</comment>
<keyword evidence="7 19" id="KW-0132">Cell division</keyword>
<evidence type="ECO:0000256" key="13">
    <source>
        <dbReference type="ARBA" id="ARBA00022960"/>
    </source>
</evidence>
<evidence type="ECO:0000256" key="12">
    <source>
        <dbReference type="ARBA" id="ARBA00022857"/>
    </source>
</evidence>
<feature type="active site" evidence="19">
    <location>
        <position position="723"/>
    </location>
</feature>
<proteinExistence type="inferred from homology"/>
<evidence type="ECO:0000256" key="16">
    <source>
        <dbReference type="ARBA" id="ARBA00023306"/>
    </source>
</evidence>
<gene>
    <name evidence="19" type="primary">murB</name>
    <name evidence="21" type="ORF">UR89_C0002G0006</name>
</gene>
<evidence type="ECO:0000256" key="9">
    <source>
        <dbReference type="ARBA" id="ARBA00022741"/>
    </source>
</evidence>
<comment type="cofactor">
    <cofactor evidence="1 19">
        <name>FAD</name>
        <dbReference type="ChEBI" id="CHEBI:57692"/>
    </cofactor>
</comment>
<evidence type="ECO:0000256" key="11">
    <source>
        <dbReference type="ARBA" id="ARBA00022840"/>
    </source>
</evidence>
<comment type="caution">
    <text evidence="19">Lacks conserved residue(s) required for the propagation of feature annotation.</text>
</comment>
<dbReference type="SUPFAM" id="SSF56176">
    <property type="entry name" value="FAD-binding/transporter-associated domain-like"/>
    <property type="match status" value="1"/>
</dbReference>
<dbReference type="PANTHER" id="PTHR43445:SF3">
    <property type="entry name" value="UDP-N-ACETYLMURAMATE--L-ALANINE LIGASE"/>
    <property type="match status" value="1"/>
</dbReference>
<keyword evidence="16 19" id="KW-0131">Cell cycle</keyword>
<organism evidence="21 22">
    <name type="scientific">Candidatus Roizmanbacteria bacterium GW2011_GWA2_35_8</name>
    <dbReference type="NCBI Taxonomy" id="1618479"/>
    <lineage>
        <taxon>Bacteria</taxon>
        <taxon>Candidatus Roizmaniibacteriota</taxon>
    </lineage>
</organism>
<dbReference type="EMBL" id="LBQX01000002">
    <property type="protein sequence ID" value="KKP87306.1"/>
    <property type="molecule type" value="Genomic_DNA"/>
</dbReference>
<evidence type="ECO:0000256" key="5">
    <source>
        <dbReference type="ARBA" id="ARBA00022490"/>
    </source>
</evidence>
<evidence type="ECO:0000313" key="22">
    <source>
        <dbReference type="Proteomes" id="UP000034536"/>
    </source>
</evidence>
<evidence type="ECO:0000256" key="17">
    <source>
        <dbReference type="ARBA" id="ARBA00023316"/>
    </source>
</evidence>
<dbReference type="Proteomes" id="UP000034536">
    <property type="component" value="Unassembled WGS sequence"/>
</dbReference>
<dbReference type="Pfam" id="PF02875">
    <property type="entry name" value="Mur_ligase_C"/>
    <property type="match status" value="1"/>
</dbReference>
<evidence type="ECO:0000259" key="20">
    <source>
        <dbReference type="PROSITE" id="PS51387"/>
    </source>
</evidence>
<evidence type="ECO:0000313" key="21">
    <source>
        <dbReference type="EMBL" id="KKP87306.1"/>
    </source>
</evidence>
<evidence type="ECO:0000256" key="1">
    <source>
        <dbReference type="ARBA" id="ARBA00001974"/>
    </source>
</evidence>
<comment type="catalytic activity">
    <reaction evidence="18 19">
        <text>UDP-N-acetyl-alpha-D-muramate + NADP(+) = UDP-N-acetyl-3-O-(1-carboxyvinyl)-alpha-D-glucosamine + NADPH + H(+)</text>
        <dbReference type="Rhea" id="RHEA:12248"/>
        <dbReference type="ChEBI" id="CHEBI:15378"/>
        <dbReference type="ChEBI" id="CHEBI:57783"/>
        <dbReference type="ChEBI" id="CHEBI:58349"/>
        <dbReference type="ChEBI" id="CHEBI:68483"/>
        <dbReference type="ChEBI" id="CHEBI:70757"/>
        <dbReference type="EC" id="1.3.1.98"/>
    </reaction>
</comment>
<dbReference type="AlphaFoldDB" id="A0A0G0DF77"/>
<evidence type="ECO:0000256" key="6">
    <source>
        <dbReference type="ARBA" id="ARBA00022598"/>
    </source>
</evidence>
<dbReference type="GO" id="GO:0005737">
    <property type="term" value="C:cytoplasm"/>
    <property type="evidence" value="ECO:0007669"/>
    <property type="project" value="UniProtKB-SubCell"/>
</dbReference>
<dbReference type="Pfam" id="PF01225">
    <property type="entry name" value="Mur_ligase"/>
    <property type="match status" value="1"/>
</dbReference>
<keyword evidence="6 21" id="KW-0436">Ligase</keyword>
<dbReference type="Pfam" id="PF02873">
    <property type="entry name" value="MurB_C"/>
    <property type="match status" value="1"/>
</dbReference>
<keyword evidence="12 19" id="KW-0521">NADP</keyword>
<sequence>MLDGIKHIYFVGIKGVAMANLAVFFKKAGKKVSGSDIEEEFITDRLLKKNKIKWSKDFNIKNLPKDIDLIVYSSANKGLQNSQIIESNKRGLKLISQAELLGLIMKEFSLRIAVSGCHGKTTTSSLLSYALNKLKAFPSYIVGVPFFTDYHIICTNIDFDHPDVYKNLNETKQAFLKFFDNKKLFLDIDNKNIKDIYTELDKKNITTYGFSENAEFRIINSKIDNEGSLFEVSGIGKFRILLYGKMNISNATSVIVVLNKLGYKSNDIQNAISQFKGAERRFELKYQESDTYLFDDYAHHPTEIEATIEAARERFKDRRILVIFQPHTFSRTKSLLKEFSEALSKADYTFLLPIFSSSRENRGDFKITTEDIINNSSKKNLLRFHNVFELLSKLQKIMRKGDIIFTMGAGNVYKLKDEIARIIKHGKWNIKEEVDLYHYLTLRTHVIAEYFIDAKTREDIICAKKFSIEKKLPIFLFGGGSNVAITRKKILGLVIKNSYIKKTVVNETEDFVDLSVSSGYPVSLLINKTIDHGLSGFEYHKGLPGTVGGAIAMNSKWTRPISYFSDSLLYAYLVDNKGHVKKVSRKYFKFTYDYSTLKDTREFVLEAVFRLKRYNPYILKKRAEEALHYRKLTQPHGISSSGCFFKNITVEEKLKLNLPTTSAGYLIDKSGLKGHAVGDFYVSKLHANFIINKGKGKRKDLLKMITDIKAKVKQRFGIELEEEVVVV</sequence>
<comment type="pathway">
    <text evidence="4 19">Cell wall biogenesis; peptidoglycan biosynthesis.</text>
</comment>
<dbReference type="InterPro" id="IPR036565">
    <property type="entry name" value="Mur-like_cat_sf"/>
</dbReference>
<comment type="caution">
    <text evidence="21">The sequence shown here is derived from an EMBL/GenBank/DDBJ whole genome shotgun (WGS) entry which is preliminary data.</text>
</comment>
<dbReference type="SUPFAM" id="SSF56194">
    <property type="entry name" value="Uridine diphospho-N-Acetylenolpyruvylglucosamine reductase, MurB, C-terminal domain"/>
    <property type="match status" value="1"/>
</dbReference>
<keyword evidence="15 19" id="KW-0560">Oxidoreductase</keyword>
<evidence type="ECO:0000256" key="19">
    <source>
        <dbReference type="HAMAP-Rule" id="MF_00037"/>
    </source>
</evidence>
<keyword evidence="10 19" id="KW-0274">FAD</keyword>
<dbReference type="InterPro" id="IPR004101">
    <property type="entry name" value="Mur_ligase_C"/>
</dbReference>
<dbReference type="GO" id="GO:0071555">
    <property type="term" value="P:cell wall organization"/>
    <property type="evidence" value="ECO:0007669"/>
    <property type="project" value="UniProtKB-KW"/>
</dbReference>
<keyword evidence="5 19" id="KW-0963">Cytoplasm</keyword>
<dbReference type="InterPro" id="IPR006094">
    <property type="entry name" value="Oxid_FAD_bind_N"/>
</dbReference>
<evidence type="ECO:0000256" key="7">
    <source>
        <dbReference type="ARBA" id="ARBA00022618"/>
    </source>
</evidence>
<comment type="subcellular location">
    <subcellularLocation>
        <location evidence="3 19">Cytoplasm</location>
    </subcellularLocation>
</comment>
<dbReference type="SUPFAM" id="SSF53623">
    <property type="entry name" value="MurD-like peptide ligases, catalytic domain"/>
    <property type="match status" value="1"/>
</dbReference>
<dbReference type="GO" id="GO:0016881">
    <property type="term" value="F:acid-amino acid ligase activity"/>
    <property type="evidence" value="ECO:0007669"/>
    <property type="project" value="InterPro"/>
</dbReference>
<dbReference type="Gene3D" id="3.90.190.20">
    <property type="entry name" value="Mur ligase, C-terminal domain"/>
    <property type="match status" value="1"/>
</dbReference>
<feature type="active site" description="Proton donor" evidence="19">
    <location>
        <position position="643"/>
    </location>
</feature>
<dbReference type="Gene3D" id="3.90.78.10">
    <property type="entry name" value="UDP-N-acetylenolpyruvoylglucosamine reductase, C-terminal domain"/>
    <property type="match status" value="1"/>
</dbReference>
<dbReference type="InterPro" id="IPR000713">
    <property type="entry name" value="Mur_ligase_N"/>
</dbReference>
<evidence type="ECO:0000256" key="15">
    <source>
        <dbReference type="ARBA" id="ARBA00023002"/>
    </source>
</evidence>
<dbReference type="GO" id="GO:0009252">
    <property type="term" value="P:peptidoglycan biosynthetic process"/>
    <property type="evidence" value="ECO:0007669"/>
    <property type="project" value="UniProtKB-UniRule"/>
</dbReference>
<dbReference type="GO" id="GO:0005524">
    <property type="term" value="F:ATP binding"/>
    <property type="evidence" value="ECO:0007669"/>
    <property type="project" value="UniProtKB-KW"/>
</dbReference>
<dbReference type="NCBIfam" id="TIGR00179">
    <property type="entry name" value="murB"/>
    <property type="match status" value="1"/>
</dbReference>
<dbReference type="PROSITE" id="PS51387">
    <property type="entry name" value="FAD_PCMH"/>
    <property type="match status" value="1"/>
</dbReference>
<keyword evidence="9" id="KW-0547">Nucleotide-binding</keyword>
<dbReference type="InterPro" id="IPR003170">
    <property type="entry name" value="MurB"/>
</dbReference>
<dbReference type="SUPFAM" id="SSF51984">
    <property type="entry name" value="MurCD N-terminal domain"/>
    <property type="match status" value="1"/>
</dbReference>
<comment type="function">
    <text evidence="2 19">Cell wall formation.</text>
</comment>
<reference evidence="21 22" key="1">
    <citation type="journal article" date="2015" name="Nature">
        <title>rRNA introns, odd ribosomes, and small enigmatic genomes across a large radiation of phyla.</title>
        <authorList>
            <person name="Brown C.T."/>
            <person name="Hug L.A."/>
            <person name="Thomas B.C."/>
            <person name="Sharon I."/>
            <person name="Castelle C.J."/>
            <person name="Singh A."/>
            <person name="Wilkins M.J."/>
            <person name="Williams K.H."/>
            <person name="Banfield J.F."/>
        </authorList>
    </citation>
    <scope>NUCLEOTIDE SEQUENCE [LARGE SCALE GENOMIC DNA]</scope>
</reference>
<keyword evidence="13 19" id="KW-0133">Cell shape</keyword>
<dbReference type="GO" id="GO:0051301">
    <property type="term" value="P:cell division"/>
    <property type="evidence" value="ECO:0007669"/>
    <property type="project" value="UniProtKB-KW"/>
</dbReference>
<feature type="domain" description="FAD-binding PCMH-type" evidence="20">
    <location>
        <begin position="443"/>
        <end position="614"/>
    </location>
</feature>
<dbReference type="EC" id="1.3.1.98" evidence="19"/>
<evidence type="ECO:0000256" key="2">
    <source>
        <dbReference type="ARBA" id="ARBA00003921"/>
    </source>
</evidence>
<dbReference type="Pfam" id="PF01565">
    <property type="entry name" value="FAD_binding_4"/>
    <property type="match status" value="1"/>
</dbReference>
<dbReference type="PANTHER" id="PTHR43445">
    <property type="entry name" value="UDP-N-ACETYLMURAMATE--L-ALANINE LIGASE-RELATED"/>
    <property type="match status" value="1"/>
</dbReference>
<dbReference type="Gene3D" id="3.40.50.720">
    <property type="entry name" value="NAD(P)-binding Rossmann-like Domain"/>
    <property type="match status" value="1"/>
</dbReference>
<dbReference type="InterPro" id="IPR036318">
    <property type="entry name" value="FAD-bd_PCMH-like_sf"/>
</dbReference>
<name>A0A0G0DF77_9BACT</name>
<dbReference type="PATRIC" id="fig|1618479.3.peg.20"/>
<dbReference type="Pfam" id="PF08245">
    <property type="entry name" value="Mur_ligase_M"/>
    <property type="match status" value="1"/>
</dbReference>
<dbReference type="HAMAP" id="MF_00037">
    <property type="entry name" value="MurB"/>
    <property type="match status" value="1"/>
</dbReference>
<accession>A0A0G0DF77</accession>
<dbReference type="SUPFAM" id="SSF53244">
    <property type="entry name" value="MurD-like peptide ligases, peptide-binding domain"/>
    <property type="match status" value="1"/>
</dbReference>
<protein>
    <recommendedName>
        <fullName evidence="19">UDP-N-acetylenolpyruvoylglucosamine reductase</fullName>
        <ecNumber evidence="19">1.3.1.98</ecNumber>
    </recommendedName>
    <alternativeName>
        <fullName evidence="19">UDP-N-acetylmuramate dehydrogenase</fullName>
    </alternativeName>
</protein>
<keyword evidence="17 19" id="KW-0961">Cell wall biogenesis/degradation</keyword>
<keyword evidence="8 19" id="KW-0285">Flavoprotein</keyword>
<dbReference type="InterPro" id="IPR036635">
    <property type="entry name" value="MurB_C_sf"/>
</dbReference>
<evidence type="ECO:0000256" key="3">
    <source>
        <dbReference type="ARBA" id="ARBA00004496"/>
    </source>
</evidence>
<evidence type="ECO:0000256" key="18">
    <source>
        <dbReference type="ARBA" id="ARBA00048914"/>
    </source>
</evidence>
<dbReference type="InterPro" id="IPR016166">
    <property type="entry name" value="FAD-bd_PCMH"/>
</dbReference>
<evidence type="ECO:0000256" key="10">
    <source>
        <dbReference type="ARBA" id="ARBA00022827"/>
    </source>
</evidence>
<evidence type="ECO:0000256" key="14">
    <source>
        <dbReference type="ARBA" id="ARBA00022984"/>
    </source>
</evidence>
<dbReference type="Gene3D" id="3.40.1190.10">
    <property type="entry name" value="Mur-like, catalytic domain"/>
    <property type="match status" value="1"/>
</dbReference>
<keyword evidence="14 19" id="KW-0573">Peptidoglycan synthesis</keyword>
<dbReference type="Gene3D" id="3.30.43.10">
    <property type="entry name" value="Uridine Diphospho-n-acetylenolpyruvylglucosamine Reductase, domain 2"/>
    <property type="match status" value="1"/>
</dbReference>
<dbReference type="GO" id="GO:0008762">
    <property type="term" value="F:UDP-N-acetylmuramate dehydrogenase activity"/>
    <property type="evidence" value="ECO:0007669"/>
    <property type="project" value="UniProtKB-UniRule"/>
</dbReference>